<evidence type="ECO:0000313" key="3">
    <source>
        <dbReference type="Proteomes" id="UP001642540"/>
    </source>
</evidence>
<protein>
    <submittedName>
        <fullName evidence="2">Uncharacterized protein</fullName>
    </submittedName>
</protein>
<reference evidence="2 3" key="1">
    <citation type="submission" date="2024-08" db="EMBL/GenBank/DDBJ databases">
        <authorList>
            <person name="Cucini C."/>
            <person name="Frati F."/>
        </authorList>
    </citation>
    <scope>NUCLEOTIDE SEQUENCE [LARGE SCALE GENOMIC DNA]</scope>
</reference>
<gene>
    <name evidence="2" type="ORF">ODALV1_LOCUS22777</name>
</gene>
<sequence length="223" mass="25333">MPECHTPSFNGRWSTSSEVKLLINCFIALWIFADVAGDVPISLVDFSLVQSYCLLRYIQNAGKCITSAPKKATKYLLLCRHIQILNRYYNLVQQNGLIIAHNIMLTFGFIISFFTLISLGTKISFPEFLLFGSASIDGATVILICYSFMGQLHSTSKLVCTPTREQLLYNNVTRLQRKWIQRYTKSLSNLKSYVGDVNFVEELTPLVMLNFCIYQTASLLLLK</sequence>
<keyword evidence="3" id="KW-1185">Reference proteome</keyword>
<evidence type="ECO:0000256" key="1">
    <source>
        <dbReference type="SAM" id="Phobius"/>
    </source>
</evidence>
<feature type="transmembrane region" description="Helical" evidence="1">
    <location>
        <begin position="128"/>
        <end position="149"/>
    </location>
</feature>
<accession>A0ABP1RJ45</accession>
<feature type="transmembrane region" description="Helical" evidence="1">
    <location>
        <begin position="96"/>
        <end position="116"/>
    </location>
</feature>
<dbReference type="Proteomes" id="UP001642540">
    <property type="component" value="Unassembled WGS sequence"/>
</dbReference>
<feature type="transmembrane region" description="Helical" evidence="1">
    <location>
        <begin position="203"/>
        <end position="222"/>
    </location>
</feature>
<keyword evidence="1" id="KW-1133">Transmembrane helix</keyword>
<keyword evidence="1" id="KW-0472">Membrane</keyword>
<name>A0ABP1RJ45_9HEXA</name>
<comment type="caution">
    <text evidence="2">The sequence shown here is derived from an EMBL/GenBank/DDBJ whole genome shotgun (WGS) entry which is preliminary data.</text>
</comment>
<evidence type="ECO:0000313" key="2">
    <source>
        <dbReference type="EMBL" id="CAL8129017.1"/>
    </source>
</evidence>
<organism evidence="2 3">
    <name type="scientific">Orchesella dallaii</name>
    <dbReference type="NCBI Taxonomy" id="48710"/>
    <lineage>
        <taxon>Eukaryota</taxon>
        <taxon>Metazoa</taxon>
        <taxon>Ecdysozoa</taxon>
        <taxon>Arthropoda</taxon>
        <taxon>Hexapoda</taxon>
        <taxon>Collembola</taxon>
        <taxon>Entomobryomorpha</taxon>
        <taxon>Entomobryoidea</taxon>
        <taxon>Orchesellidae</taxon>
        <taxon>Orchesellinae</taxon>
        <taxon>Orchesella</taxon>
    </lineage>
</organism>
<feature type="transmembrane region" description="Helical" evidence="1">
    <location>
        <begin position="21"/>
        <end position="41"/>
    </location>
</feature>
<proteinExistence type="predicted"/>
<keyword evidence="1" id="KW-0812">Transmembrane</keyword>
<dbReference type="EMBL" id="CAXLJM020000075">
    <property type="protein sequence ID" value="CAL8129017.1"/>
    <property type="molecule type" value="Genomic_DNA"/>
</dbReference>